<dbReference type="Gene3D" id="3.40.50.300">
    <property type="entry name" value="P-loop containing nucleotide triphosphate hydrolases"/>
    <property type="match status" value="1"/>
</dbReference>
<dbReference type="Proteomes" id="UP001187531">
    <property type="component" value="Unassembled WGS sequence"/>
</dbReference>
<dbReference type="Pfam" id="PF25683">
    <property type="entry name" value="URGCP_GTPase"/>
    <property type="match status" value="1"/>
</dbReference>
<dbReference type="PANTHER" id="PTHR22796">
    <property type="entry name" value="URG4-RELATED"/>
    <property type="match status" value="1"/>
</dbReference>
<evidence type="ECO:0000313" key="3">
    <source>
        <dbReference type="EMBL" id="KAK2702334.1"/>
    </source>
</evidence>
<evidence type="ECO:0000313" key="4">
    <source>
        <dbReference type="Proteomes" id="UP001187531"/>
    </source>
</evidence>
<dbReference type="EMBL" id="JAVRJZ010000453">
    <property type="protein sequence ID" value="KAK2702334.1"/>
    <property type="molecule type" value="Genomic_DNA"/>
</dbReference>
<sequence>MSDLRSFGREATTLLQESPINRSSAADFLNRFSGNVELLSGSQFTPQDVLSNMSEDEIRQMLKDVVSELKETSSIIDAQNSPTDSSFISRLSSGLARYGVLYGADDSNLLLKAKAPLLRTPEEIELLGSSKPIVSRTIYSSSVEQSKDEVNRFIDTGWAIGGSVNLSLFSAGIKFVDKSYKSDCSSSNTKLESIVFHKLGIYPVGAFRIPSNQINLSSETEDALKRIETITEAEGFLQTFGSHYPSDIHHYGGIVHFLCEITAKESSSVSELAKKAEKEFAASLFCQGLGIGFKASASCQRKIENQQKQQNNEMQSTKDIHLIVYGPRAARSIPSLYEIIKKTPEEGIIIDRGELKYLIPVWTLLGNEFQHKAELIKNAWMNITKDTKSIEIQNLHFHYRAIGCEEAKKNMQPLAELRRQQKKKLSRRSSNSLKEETHNEVAKNIEETEEKSEIEAMTPFTSVEMDLSRQLRSKVPNRENIHTLLQQKFLEEDLVSAFTIDCPRDLNNISYRLLHRLELKYKNISTVKSKDSSDSEDDFYPKMKQTTKQKKYGISHLISMYSLRDKVSVLQLLLESRFAIPVFSKDTVELLRVTRRIEEDIFLGEDLNLPRIAVISQVKSFSFTGNILDRLFNLKTSFEDTEISGIEVGQGLVCLENNEGHSVNGDKYKKPCVVIHIRGDFDPYWKLFNDFIDYLVVEDIFTSESSNFSHFVSSYSHIQGLPRFNTVWIPSLRKAIVKNCHPFCLIEGSLDYFIEIQQNHQLGAVFRKATQTIHKHSMHSVFPLESSLEPDINTLRQMYMAVSKMDSLETYRSNVLILQKSFAKEGELTEKLNEFELVNDPGKRSEIQKKISKEKKFRLKNSIKKDSLINYFLKGLQKNDINHIILHLHVIDYAISVNIKESKIMGHLEQVVYQKTKNYLKSIQLPCKGPEYDNEVEFNRKELLSAKEKRNYALLSLRHLWREVSLFYSAGKCGDFEHLPYLAASCLIAGETLELYDGDANMLNVDWIGAIFNNLSSLLPQKRIFVLSVLGEQSSGKSTLLNTMFGISLTASIGQCTRGLTMTLVKTVNRKEYDYVLILDTEGVRSPEHKGSPGCAKRDNKIATLSILPSDAVILVIKGENDNALKDILPIVALAYKGSKLAEERGGMLSCKIFAAYNQVKCGQENRSKLLNIFTQLSATLVESFAKANSLEDLDVHTSVSFSQMFINEQDIRVFGSNTKGDPPSDIPNEEFSQQIIDFREYIHEQVVNQSGWSARKIESLDNYLFLVWECLKNSNFDLSFETVIDRHVYSEIEQTYQTLRKSYIITYEEQYDLIKDRCKKENSLNAEEPTTLRYIDEAVENLKVLMKPHTEKFEEEVNRILDQKKNQKFKTEYERKVEDTISRQTGQWRHKLEVFLRNQLLFDTKAGQYEKEMRDKIIGEFRKESLKDKTRKQLIEMFDTYFNIILRKAEEENPPLDVPYAVRKAYQKNHTIELLGVDLSSNKETNVGRNRPFLKRILKRSRKILDEIVKWSSQSEINEDKIEKAIAPIIASVTTGQKYYCDAAVDDVVGEVEKYLKRHGKKIDRDRRKKVHEFAYQLLVEIFLEIQEKWEQENSVYKRFLSMKEVMQGICLDVANGLDEVDLMASRFEDFFIRHTNKAFHKEVEEKVMVNLKKKCWPQYPKYVQGHMDLYLIEEVESKGIDEVLYQIQNTSSLKKLTTSRLIGFEIEAVIETLNWNNFKDNLENCLRNIYEMGSEDAKTGLKSFQLHELFKSLRIFESTYFTDELTREKNAFGWTELDKLSVHFDQRHINAMIETFSKSDGTLKISNIIDSVWVQLQDNIHFEAAFCTTCPKLCPLCESPCFLEVSHNGLHDTFHQPRGLVGWRTIETKKLSDTACNTAPLDNVFVLNHGTSKEERWKYSEFSKKFSNWMQPDRTKPVSGYREYLMRRYNKEIAIHYKVNPSDISEIAESLEVVTNTIKRKIDETQILPLSLRALTLSRVESLN</sequence>
<dbReference type="InterPro" id="IPR030383">
    <property type="entry name" value="G_VLIG_dom"/>
</dbReference>
<keyword evidence="4" id="KW-1185">Reference proteome</keyword>
<accession>A0AA88H2X2</accession>
<dbReference type="SUPFAM" id="SSF52540">
    <property type="entry name" value="P-loop containing nucleoside triphosphate hydrolases"/>
    <property type="match status" value="1"/>
</dbReference>
<feature type="region of interest" description="Disordered" evidence="1">
    <location>
        <begin position="416"/>
        <end position="441"/>
    </location>
</feature>
<dbReference type="GO" id="GO:0005525">
    <property type="term" value="F:GTP binding"/>
    <property type="evidence" value="ECO:0007669"/>
    <property type="project" value="InterPro"/>
</dbReference>
<evidence type="ECO:0000259" key="2">
    <source>
        <dbReference type="PROSITE" id="PS51717"/>
    </source>
</evidence>
<reference evidence="3" key="1">
    <citation type="submission" date="2023-07" db="EMBL/GenBank/DDBJ databases">
        <title>Chromosome-level genome assembly of Artemia franciscana.</title>
        <authorList>
            <person name="Jo E."/>
        </authorList>
    </citation>
    <scope>NUCLEOTIDE SEQUENCE</scope>
    <source>
        <tissue evidence="3">Whole body</tissue>
    </source>
</reference>
<evidence type="ECO:0000256" key="1">
    <source>
        <dbReference type="SAM" id="MobiDB-lite"/>
    </source>
</evidence>
<protein>
    <recommendedName>
        <fullName evidence="2">VLIG-type G domain-containing protein</fullName>
    </recommendedName>
</protein>
<proteinExistence type="predicted"/>
<feature type="non-terminal residue" evidence="3">
    <location>
        <position position="1"/>
    </location>
</feature>
<organism evidence="3 4">
    <name type="scientific">Artemia franciscana</name>
    <name type="common">Brine shrimp</name>
    <name type="synonym">Artemia sanfranciscana</name>
    <dbReference type="NCBI Taxonomy" id="6661"/>
    <lineage>
        <taxon>Eukaryota</taxon>
        <taxon>Metazoa</taxon>
        <taxon>Ecdysozoa</taxon>
        <taxon>Arthropoda</taxon>
        <taxon>Crustacea</taxon>
        <taxon>Branchiopoda</taxon>
        <taxon>Anostraca</taxon>
        <taxon>Artemiidae</taxon>
        <taxon>Artemia</taxon>
    </lineage>
</organism>
<comment type="caution">
    <text evidence="3">The sequence shown here is derived from an EMBL/GenBank/DDBJ whole genome shotgun (WGS) entry which is preliminary data.</text>
</comment>
<dbReference type="InterPro" id="IPR027417">
    <property type="entry name" value="P-loop_NTPase"/>
</dbReference>
<gene>
    <name evidence="3" type="ORF">QYM36_019054</name>
</gene>
<name>A0AA88H2X2_ARTSF</name>
<dbReference type="PANTHER" id="PTHR22796:SF1">
    <property type="entry name" value="VWFA DOMAIN-CONTAINING PROTEIN"/>
    <property type="match status" value="1"/>
</dbReference>
<feature type="domain" description="VLIG-type G" evidence="2">
    <location>
        <begin position="1021"/>
        <end position="1269"/>
    </location>
</feature>
<dbReference type="PROSITE" id="PS51717">
    <property type="entry name" value="G_VLIG"/>
    <property type="match status" value="1"/>
</dbReference>